<proteinExistence type="predicted"/>
<sequence length="62" mass="7140">VITPVEAVHHQDYLHSLKYIYRRWQGIPAASAEVNPNIHPVRAFYEKFGFPETADRVYGVGQ</sequence>
<reference evidence="1" key="1">
    <citation type="submission" date="2018-05" db="EMBL/GenBank/DDBJ databases">
        <authorList>
            <person name="Lanie J.A."/>
            <person name="Ng W.-L."/>
            <person name="Kazmierczak K.M."/>
            <person name="Andrzejewski T.M."/>
            <person name="Davidsen T.M."/>
            <person name="Wayne K.J."/>
            <person name="Tettelin H."/>
            <person name="Glass J.I."/>
            <person name="Rusch D."/>
            <person name="Podicherti R."/>
            <person name="Tsui H.-C.T."/>
            <person name="Winkler M.E."/>
        </authorList>
    </citation>
    <scope>NUCLEOTIDE SEQUENCE</scope>
</reference>
<dbReference type="AlphaFoldDB" id="A0A382LJZ9"/>
<feature type="non-terminal residue" evidence="1">
    <location>
        <position position="1"/>
    </location>
</feature>
<dbReference type="EMBL" id="UINC01086773">
    <property type="protein sequence ID" value="SVC35537.1"/>
    <property type="molecule type" value="Genomic_DNA"/>
</dbReference>
<gene>
    <name evidence="1" type="ORF">METZ01_LOCUS288391</name>
</gene>
<evidence type="ECO:0000313" key="1">
    <source>
        <dbReference type="EMBL" id="SVC35537.1"/>
    </source>
</evidence>
<accession>A0A382LJZ9</accession>
<protein>
    <submittedName>
        <fullName evidence="1">Uncharacterized protein</fullName>
    </submittedName>
</protein>
<organism evidence="1">
    <name type="scientific">marine metagenome</name>
    <dbReference type="NCBI Taxonomy" id="408172"/>
    <lineage>
        <taxon>unclassified sequences</taxon>
        <taxon>metagenomes</taxon>
        <taxon>ecological metagenomes</taxon>
    </lineage>
</organism>
<name>A0A382LJZ9_9ZZZZ</name>